<reference evidence="3 4" key="1">
    <citation type="submission" date="2014-04" db="EMBL/GenBank/DDBJ databases">
        <title>The Genome Sequence of Acinetobacter baumanii BIDMC 57.</title>
        <authorList>
            <consortium name="The Broad Institute Genomics Platform"/>
            <consortium name="The Broad Institute Genome Sequencing Center for Infectious Disease"/>
            <person name="Murphy C."/>
            <person name="Cosimi L."/>
            <person name="Cerqueira G."/>
            <person name="Feldgarden M."/>
            <person name="Earl A."/>
            <person name="Spencer M.D."/>
            <person name="Fodor A."/>
            <person name="Sautter R.L."/>
            <person name="Hung D."/>
            <person name="Onderdonk A.B."/>
            <person name="Ernst C."/>
            <person name="Delaney M."/>
            <person name="DuBois A."/>
            <person name="Young S.K."/>
            <person name="Zeng Q."/>
            <person name="Gargeya S."/>
            <person name="Abouelleil A."/>
            <person name="Alvarado L."/>
            <person name="Chapman S.B."/>
            <person name="Gainer-Dewar J."/>
            <person name="Goldberg J."/>
            <person name="Griggs A."/>
            <person name="Gujja S."/>
            <person name="Hansen M."/>
            <person name="Howarth C."/>
            <person name="Imamovic A."/>
            <person name="Larimer J."/>
            <person name="Pearson M."/>
            <person name="Poon T.W."/>
            <person name="Priest M."/>
            <person name="Roberts A."/>
            <person name="Saif S."/>
            <person name="Shea T."/>
            <person name="Sykes S."/>
            <person name="Wortman J."/>
            <person name="Nusbaum C."/>
            <person name="Birren B."/>
        </authorList>
    </citation>
    <scope>NUCLEOTIDE SEQUENCE [LARGE SCALE GENOMIC DNA]</scope>
    <source>
        <strain evidence="3 4">BIDMC 57</strain>
    </source>
</reference>
<evidence type="ECO:0000259" key="2">
    <source>
        <dbReference type="Pfam" id="PF10145"/>
    </source>
</evidence>
<dbReference type="EMBL" id="JMUI01000003">
    <property type="protein sequence ID" value="KDM57160.1"/>
    <property type="molecule type" value="Genomic_DNA"/>
</dbReference>
<evidence type="ECO:0000256" key="1">
    <source>
        <dbReference type="SAM" id="Coils"/>
    </source>
</evidence>
<proteinExistence type="predicted"/>
<keyword evidence="1" id="KW-0175">Coiled coil</keyword>
<evidence type="ECO:0000313" key="3">
    <source>
        <dbReference type="EMBL" id="KDM57160.1"/>
    </source>
</evidence>
<dbReference type="AlphaFoldDB" id="A0A836MKI0"/>
<dbReference type="RefSeq" id="WP_031952434.1">
    <property type="nucleotide sequence ID" value="NZ_JAHKRV010000025.1"/>
</dbReference>
<dbReference type="Pfam" id="PF10145">
    <property type="entry name" value="PhageMin_Tail"/>
    <property type="match status" value="1"/>
</dbReference>
<evidence type="ECO:0000313" key="4">
    <source>
        <dbReference type="Proteomes" id="UP000027208"/>
    </source>
</evidence>
<comment type="caution">
    <text evidence="3">The sequence shown here is derived from an EMBL/GenBank/DDBJ whole genome shotgun (WGS) entry which is preliminary data.</text>
</comment>
<dbReference type="InterPro" id="IPR010090">
    <property type="entry name" value="Phage_tape_meas"/>
</dbReference>
<protein>
    <recommendedName>
        <fullName evidence="2">Phage tail tape measure protein domain-containing protein</fullName>
    </recommendedName>
</protein>
<organism evidence="3 4">
    <name type="scientific">Acinetobacter nosocomialis</name>
    <dbReference type="NCBI Taxonomy" id="106654"/>
    <lineage>
        <taxon>Bacteria</taxon>
        <taxon>Pseudomonadati</taxon>
        <taxon>Pseudomonadota</taxon>
        <taxon>Gammaproteobacteria</taxon>
        <taxon>Moraxellales</taxon>
        <taxon>Moraxellaceae</taxon>
        <taxon>Acinetobacter</taxon>
        <taxon>Acinetobacter calcoaceticus/baumannii complex</taxon>
    </lineage>
</organism>
<name>A0A836MKI0_ACINO</name>
<feature type="coiled-coil region" evidence="1">
    <location>
        <begin position="393"/>
        <end position="427"/>
    </location>
</feature>
<accession>A0A836MKI0</accession>
<sequence>MSGSNSTVSLTLQIKGQQASQEMKRISDQQVQATSKINTQWTKIGSAQAKFVNTARAGTRETLNTARAGDQLLRTNRLLEGVLRQQSIQTKLQSQLLRQQVSSAQQLVNSAKKVEQSTKRTHQSTQQTVSLWQKGSQVAGGLAGGFMAAKAVVATPLERNRNFAATVFDATASITNGFAGMTTGQAKAANAELMGYTKDAVRKGHGTVEGVSEAAGILSASGNYEKISDLREPLIAVAKSAFASGASESDMAKLVQQTKQFGIAPNRTQAALDRMTASGFAGGFELRDMAQFLPVILGAATGAGFSGEKGLNTVTTHLQLARKYTGTPGEAATNIEDLYGLMGQKHFKDAIAKNIPIRDGDPTKLGKKGKTVFDLTQYLVNNKLKGIDTTDAIANLMNRELSTNKEYNKLNNDLSVALKNKNAEQAERIKQAIELVIKGQFGDIFHNKQSLSGISSIVTGMKNGSYQEIDNKSWNGLGSVDRVADIKGDNEFAQAAALQQETILAQVKLYESVNGKLGEFEKGLVGVMQNNQGLTAATVAATGALTVLTATAGGAAIGGVLGGKGGPAVKAGGAGKVSGLGSLFQGIGIGALAYEGANGLVDYLDGKVEKFTGYKPERRSAIEMYMDSHKDNEQSQKEVTQQQEKWFSPLLDKQDKQNALSQELINKLNTLINVTGQNKPTFNFSGGLLGAISEHAATEEKRHGASNVPFYLQRH</sequence>
<dbReference type="Proteomes" id="UP000027208">
    <property type="component" value="Unassembled WGS sequence"/>
</dbReference>
<feature type="domain" description="Phage tail tape measure protein" evidence="2">
    <location>
        <begin position="236"/>
        <end position="390"/>
    </location>
</feature>
<gene>
    <name evidence="3" type="ORF">AE32_01271</name>
</gene>